<reference evidence="8" key="2">
    <citation type="submission" date="2024-02" db="EMBL/GenBank/DDBJ databases">
        <authorList>
            <consortium name="Clinical and Environmental Microbiology Branch: Whole genome sequencing antimicrobial resistance pathogens in the healthcare setting"/>
        </authorList>
    </citation>
    <scope>NUCLEOTIDE SEQUENCE</scope>
    <source>
        <strain evidence="8">2020GO-00142</strain>
    </source>
</reference>
<evidence type="ECO:0000256" key="4">
    <source>
        <dbReference type="ARBA" id="ARBA00023004"/>
    </source>
</evidence>
<accession>A0AAI9HZA7</accession>
<dbReference type="SUPFAM" id="SSF51197">
    <property type="entry name" value="Clavaminate synthase-like"/>
    <property type="match status" value="1"/>
</dbReference>
<evidence type="ECO:0000313" key="9">
    <source>
        <dbReference type="EMBL" id="MER5076296.1"/>
    </source>
</evidence>
<gene>
    <name evidence="8" type="primary">alkB</name>
    <name evidence="8" type="ORF">JRA39_001585</name>
    <name evidence="9" type="ORF">KDV35_05365</name>
</gene>
<keyword evidence="3 8" id="KW-0560">Oxidoreductase</keyword>
<dbReference type="EMBL" id="AAZDVE040000009">
    <property type="protein sequence ID" value="EMP9432548.1"/>
    <property type="molecule type" value="Genomic_DNA"/>
</dbReference>
<dbReference type="Proteomes" id="UP001495779">
    <property type="component" value="Unassembled WGS sequence"/>
</dbReference>
<feature type="binding site" evidence="6">
    <location>
        <position position="130"/>
    </location>
    <ligand>
        <name>Fe cation</name>
        <dbReference type="ChEBI" id="CHEBI:24875"/>
        <note>catalytic</note>
    </ligand>
</feature>
<name>A0AAI9HZA7_PROST</name>
<feature type="domain" description="Fe2OG dioxygenase" evidence="7">
    <location>
        <begin position="110"/>
        <end position="210"/>
    </location>
</feature>
<dbReference type="EMBL" id="JAGSRH010000006">
    <property type="protein sequence ID" value="MER5076296.1"/>
    <property type="molecule type" value="Genomic_DNA"/>
</dbReference>
<keyword evidence="4 6" id="KW-0408">Iron</keyword>
<dbReference type="GO" id="GO:0035513">
    <property type="term" value="P:oxidative RNA demethylation"/>
    <property type="evidence" value="ECO:0007669"/>
    <property type="project" value="TreeGrafter"/>
</dbReference>
<dbReference type="NCBIfam" id="NF011930">
    <property type="entry name" value="PRK15401.1"/>
    <property type="match status" value="1"/>
</dbReference>
<keyword evidence="1 6" id="KW-0479">Metal-binding</keyword>
<organism evidence="8">
    <name type="scientific">Providencia stuartii</name>
    <dbReference type="NCBI Taxonomy" id="588"/>
    <lineage>
        <taxon>Bacteria</taxon>
        <taxon>Pseudomonadati</taxon>
        <taxon>Pseudomonadota</taxon>
        <taxon>Gammaproteobacteria</taxon>
        <taxon>Enterobacterales</taxon>
        <taxon>Morganellaceae</taxon>
        <taxon>Providencia</taxon>
    </lineage>
</organism>
<proteinExistence type="predicted"/>
<feature type="binding site" evidence="5">
    <location>
        <position position="66"/>
    </location>
    <ligand>
        <name>substrate</name>
    </ligand>
</feature>
<dbReference type="AlphaFoldDB" id="A0AAI9HZA7"/>
<evidence type="ECO:0000256" key="1">
    <source>
        <dbReference type="ARBA" id="ARBA00022723"/>
    </source>
</evidence>
<sequence>MLFSNEENTLPIAEDAFLLKGFLLGNGEALLLALNQVVEQSPFRFMVTPGGHSMSVAMTNCGPWGWVTDGQGYRYQMSDPVTKEAWPTMPAIFMTLAQEAAEMAGFPNFLPDACLINRYSIGAKLSLHQDKDETDFSQPIVSFSLGLPAIFDFGGKTREAPKKALLLEHGDVVVWGGKSRLNYHGVRSIKAGSHPVLGEYRINITFRRCQ</sequence>
<dbReference type="EC" id="1.14.11.33" evidence="8"/>
<evidence type="ECO:0000256" key="2">
    <source>
        <dbReference type="ARBA" id="ARBA00022964"/>
    </source>
</evidence>
<reference evidence="9 10" key="1">
    <citation type="submission" date="2021-04" db="EMBL/GenBank/DDBJ databases">
        <title>Determining the burden of carbapenem-resistant Enterobacterales from a tertiary public heath setting in Bangladesh: a clinical, epidemiological, and molecular study.</title>
        <authorList>
            <person name="Farzana R."/>
            <person name="Walsh T.R."/>
        </authorList>
    </citation>
    <scope>NUCLEOTIDE SEQUENCE [LARGE SCALE GENOMIC DNA]</scope>
    <source>
        <strain evidence="10">dmpro_s316</strain>
        <strain evidence="9">Dmpro_s316</strain>
    </source>
</reference>
<dbReference type="GO" id="GO:0005737">
    <property type="term" value="C:cytoplasm"/>
    <property type="evidence" value="ECO:0007669"/>
    <property type="project" value="TreeGrafter"/>
</dbReference>
<dbReference type="GO" id="GO:0035515">
    <property type="term" value="F:oxidative RNA demethylase activity"/>
    <property type="evidence" value="ECO:0007669"/>
    <property type="project" value="TreeGrafter"/>
</dbReference>
<dbReference type="GO" id="GO:0008198">
    <property type="term" value="F:ferrous iron binding"/>
    <property type="evidence" value="ECO:0007669"/>
    <property type="project" value="TreeGrafter"/>
</dbReference>
<dbReference type="InterPro" id="IPR005123">
    <property type="entry name" value="Oxoglu/Fe-dep_dioxygenase_dom"/>
</dbReference>
<dbReference type="PANTHER" id="PTHR16557:SF2">
    <property type="entry name" value="NUCLEIC ACID DIOXYGENASE ALKBH1"/>
    <property type="match status" value="1"/>
</dbReference>
<dbReference type="PANTHER" id="PTHR16557">
    <property type="entry name" value="ALKYLATED DNA REPAIR PROTEIN ALKB-RELATED"/>
    <property type="match status" value="1"/>
</dbReference>
<dbReference type="GO" id="GO:0035516">
    <property type="term" value="F:broad specificity oxidative DNA demethylase activity"/>
    <property type="evidence" value="ECO:0007669"/>
    <property type="project" value="UniProtKB-EC"/>
</dbReference>
<evidence type="ECO:0000256" key="6">
    <source>
        <dbReference type="PIRSR" id="PIRSR604574-2"/>
    </source>
</evidence>
<feature type="binding site" evidence="6">
    <location>
        <position position="128"/>
    </location>
    <ligand>
        <name>Fe cation</name>
        <dbReference type="ChEBI" id="CHEBI:24875"/>
        <note>catalytic</note>
    </ligand>
</feature>
<evidence type="ECO:0000256" key="3">
    <source>
        <dbReference type="ARBA" id="ARBA00023002"/>
    </source>
</evidence>
<comment type="cofactor">
    <cofactor evidence="6">
        <name>Fe(2+)</name>
        <dbReference type="ChEBI" id="CHEBI:29033"/>
    </cofactor>
    <text evidence="6">Binds 1 Fe(2+) ion per subunit.</text>
</comment>
<evidence type="ECO:0000256" key="5">
    <source>
        <dbReference type="PIRSR" id="PIRSR604574-1"/>
    </source>
</evidence>
<dbReference type="Pfam" id="PF13532">
    <property type="entry name" value="2OG-FeII_Oxy_2"/>
    <property type="match status" value="1"/>
</dbReference>
<keyword evidence="2" id="KW-0223">Dioxygenase</keyword>
<feature type="binding site" evidence="6">
    <location>
        <position position="184"/>
    </location>
    <ligand>
        <name>Fe cation</name>
        <dbReference type="ChEBI" id="CHEBI:24875"/>
        <note>catalytic</note>
    </ligand>
</feature>
<dbReference type="RefSeq" id="WP_154622938.1">
    <property type="nucleotide sequence ID" value="NZ_CP095443.1"/>
</dbReference>
<protein>
    <submittedName>
        <fullName evidence="8">DNA oxidative demethylase AlkB</fullName>
        <ecNumber evidence="8">1.14.11.33</ecNumber>
    </submittedName>
</protein>
<feature type="binding site" evidence="5">
    <location>
        <begin position="201"/>
        <end position="207"/>
    </location>
    <ligand>
        <name>2-oxoglutarate</name>
        <dbReference type="ChEBI" id="CHEBI:16810"/>
    </ligand>
</feature>
<feature type="binding site" evidence="5">
    <location>
        <position position="158"/>
    </location>
    <ligand>
        <name>substrate</name>
    </ligand>
</feature>
<dbReference type="PROSITE" id="PS51471">
    <property type="entry name" value="FE2OG_OXY"/>
    <property type="match status" value="1"/>
</dbReference>
<feature type="binding site" evidence="5">
    <location>
        <position position="132"/>
    </location>
    <ligand>
        <name>substrate</name>
    </ligand>
</feature>
<comment type="caution">
    <text evidence="8">The sequence shown here is derived from an EMBL/GenBank/DDBJ whole genome shotgun (WGS) entry which is preliminary data.</text>
</comment>
<dbReference type="Gene3D" id="2.60.120.590">
    <property type="entry name" value="Alpha-ketoglutarate-dependent dioxygenase AlkB-like"/>
    <property type="match status" value="1"/>
</dbReference>
<feature type="binding site" evidence="5">
    <location>
        <begin position="117"/>
        <end position="119"/>
    </location>
    <ligand>
        <name>2-oxoglutarate</name>
        <dbReference type="ChEBI" id="CHEBI:16810"/>
    </ligand>
</feature>
<evidence type="ECO:0000259" key="7">
    <source>
        <dbReference type="PROSITE" id="PS51471"/>
    </source>
</evidence>
<dbReference type="InterPro" id="IPR027450">
    <property type="entry name" value="AlkB-like"/>
</dbReference>
<dbReference type="InterPro" id="IPR037151">
    <property type="entry name" value="AlkB-like_sf"/>
</dbReference>
<evidence type="ECO:0000313" key="8">
    <source>
        <dbReference type="EMBL" id="EMP9432548.1"/>
    </source>
</evidence>
<dbReference type="InterPro" id="IPR004574">
    <property type="entry name" value="Alkb"/>
</dbReference>
<feature type="binding site" evidence="5">
    <location>
        <begin position="73"/>
        <end position="75"/>
    </location>
    <ligand>
        <name>substrate</name>
    </ligand>
</feature>
<evidence type="ECO:0000313" key="10">
    <source>
        <dbReference type="Proteomes" id="UP001495779"/>
    </source>
</evidence>